<evidence type="ECO:0000256" key="5">
    <source>
        <dbReference type="ARBA" id="ARBA00023136"/>
    </source>
</evidence>
<dbReference type="AlphaFoldDB" id="A0A848GWW0"/>
<keyword evidence="6" id="KW-1003">Cell membrane</keyword>
<reference evidence="7 8" key="1">
    <citation type="submission" date="2020-04" db="EMBL/GenBank/DDBJ databases">
        <title>Ramlibacter sp. G-1-2-2 isolated from soil.</title>
        <authorList>
            <person name="Dahal R.H."/>
        </authorList>
    </citation>
    <scope>NUCLEOTIDE SEQUENCE [LARGE SCALE GENOMIC DNA]</scope>
    <source>
        <strain evidence="7 8">G-1-2-2</strain>
    </source>
</reference>
<sequence>MKRVIIALAALIGIAVTVSLGFWQWGRGEMRTALHDAQVRQEQLAPVDAEALVRSAAVHPKGDDPEILHRAVTVRGQWLPEHTVWLDNRQMNGAPGFYVVTPLRLEHSRDVVLVQRGWAPRNFQQRTALPLVQTPPGTVEVRGRVAPSPAKLYSFGPDEAGTIRQNLEVAGFRAETGLPLLPVSVQQEGAASEGLQRQWPQAGSGADKNYGYAFQWWAIAGLIAVLYVWFQLVQPRRRRHRGL</sequence>
<accession>A0A848GWW0</accession>
<dbReference type="PANTHER" id="PTHR23427:SF2">
    <property type="entry name" value="SURFEIT LOCUS PROTEIN 1"/>
    <property type="match status" value="1"/>
</dbReference>
<organism evidence="7 8">
    <name type="scientific">Ramlibacter agri</name>
    <dbReference type="NCBI Taxonomy" id="2728837"/>
    <lineage>
        <taxon>Bacteria</taxon>
        <taxon>Pseudomonadati</taxon>
        <taxon>Pseudomonadota</taxon>
        <taxon>Betaproteobacteria</taxon>
        <taxon>Burkholderiales</taxon>
        <taxon>Comamonadaceae</taxon>
        <taxon>Ramlibacter</taxon>
    </lineage>
</organism>
<comment type="caution">
    <text evidence="7">The sequence shown here is derived from an EMBL/GenBank/DDBJ whole genome shotgun (WGS) entry which is preliminary data.</text>
</comment>
<proteinExistence type="inferred from homology"/>
<dbReference type="InterPro" id="IPR002994">
    <property type="entry name" value="Surf1/Shy1"/>
</dbReference>
<evidence type="ECO:0000256" key="1">
    <source>
        <dbReference type="ARBA" id="ARBA00004370"/>
    </source>
</evidence>
<dbReference type="EMBL" id="JABBFX010000001">
    <property type="protein sequence ID" value="NML43146.1"/>
    <property type="molecule type" value="Genomic_DNA"/>
</dbReference>
<comment type="similarity">
    <text evidence="2 6">Belongs to the SURF1 family.</text>
</comment>
<dbReference type="CDD" id="cd06662">
    <property type="entry name" value="SURF1"/>
    <property type="match status" value="1"/>
</dbReference>
<dbReference type="InterPro" id="IPR045214">
    <property type="entry name" value="Surf1/Surf4"/>
</dbReference>
<protein>
    <recommendedName>
        <fullName evidence="6">SURF1-like protein</fullName>
    </recommendedName>
</protein>
<dbReference type="PANTHER" id="PTHR23427">
    <property type="entry name" value="SURFEIT LOCUS PROTEIN"/>
    <property type="match status" value="1"/>
</dbReference>
<feature type="transmembrane region" description="Helical" evidence="6">
    <location>
        <begin position="214"/>
        <end position="233"/>
    </location>
</feature>
<keyword evidence="8" id="KW-1185">Reference proteome</keyword>
<dbReference type="PROSITE" id="PS50895">
    <property type="entry name" value="SURF1"/>
    <property type="match status" value="1"/>
</dbReference>
<evidence type="ECO:0000313" key="8">
    <source>
        <dbReference type="Proteomes" id="UP000541185"/>
    </source>
</evidence>
<comment type="subcellular location">
    <subcellularLocation>
        <location evidence="6">Cell membrane</location>
        <topology evidence="6">Multi-pass membrane protein</topology>
    </subcellularLocation>
    <subcellularLocation>
        <location evidence="1">Membrane</location>
    </subcellularLocation>
</comment>
<keyword evidence="5 6" id="KW-0472">Membrane</keyword>
<evidence type="ECO:0000256" key="6">
    <source>
        <dbReference type="RuleBase" id="RU363076"/>
    </source>
</evidence>
<evidence type="ECO:0000313" key="7">
    <source>
        <dbReference type="EMBL" id="NML43146.1"/>
    </source>
</evidence>
<evidence type="ECO:0000256" key="3">
    <source>
        <dbReference type="ARBA" id="ARBA00022692"/>
    </source>
</evidence>
<evidence type="ECO:0000256" key="2">
    <source>
        <dbReference type="ARBA" id="ARBA00007165"/>
    </source>
</evidence>
<dbReference type="GO" id="GO:0005886">
    <property type="term" value="C:plasma membrane"/>
    <property type="evidence" value="ECO:0007669"/>
    <property type="project" value="UniProtKB-SubCell"/>
</dbReference>
<dbReference type="Proteomes" id="UP000541185">
    <property type="component" value="Unassembled WGS sequence"/>
</dbReference>
<keyword evidence="3 6" id="KW-0812">Transmembrane</keyword>
<comment type="caution">
    <text evidence="6">Lacks conserved residue(s) required for the propagation of feature annotation.</text>
</comment>
<dbReference type="Pfam" id="PF02104">
    <property type="entry name" value="SURF1"/>
    <property type="match status" value="1"/>
</dbReference>
<name>A0A848GWW0_9BURK</name>
<keyword evidence="4 6" id="KW-1133">Transmembrane helix</keyword>
<evidence type="ECO:0000256" key="4">
    <source>
        <dbReference type="ARBA" id="ARBA00022989"/>
    </source>
</evidence>
<gene>
    <name evidence="7" type="ORF">HHL11_05240</name>
</gene>